<evidence type="ECO:0000313" key="4">
    <source>
        <dbReference type="Proteomes" id="UP000000641"/>
    </source>
</evidence>
<dbReference type="GO" id="GO:0005737">
    <property type="term" value="C:cytoplasm"/>
    <property type="evidence" value="ECO:0007669"/>
    <property type="project" value="TreeGrafter"/>
</dbReference>
<dbReference type="InterPro" id="IPR036264">
    <property type="entry name" value="Bact_exopeptidase_dim_dom"/>
</dbReference>
<dbReference type="GO" id="GO:0071713">
    <property type="term" value="F:para-aminobenzoyl-glutamate hydrolase activity"/>
    <property type="evidence" value="ECO:0007669"/>
    <property type="project" value="TreeGrafter"/>
</dbReference>
<proteinExistence type="predicted"/>
<dbReference type="NCBIfam" id="TIGR01891">
    <property type="entry name" value="amidohydrolases"/>
    <property type="match status" value="1"/>
</dbReference>
<dbReference type="GO" id="GO:0016805">
    <property type="term" value="F:dipeptidase activity"/>
    <property type="evidence" value="ECO:0007669"/>
    <property type="project" value="TreeGrafter"/>
</dbReference>
<dbReference type="EMBL" id="CP000505">
    <property type="protein sequence ID" value="ABL78747.1"/>
    <property type="molecule type" value="Genomic_DNA"/>
</dbReference>
<reference evidence="4" key="1">
    <citation type="journal article" date="2008" name="J. Bacteriol.">
        <title>Genome sequence of Thermofilum pendens reveals an exceptional loss of biosynthetic pathways without genome reduction.</title>
        <authorList>
            <person name="Anderson I."/>
            <person name="Rodriguez J."/>
            <person name="Susanti D."/>
            <person name="Porat I."/>
            <person name="Reich C."/>
            <person name="Ulrich L.E."/>
            <person name="Elkins J.G."/>
            <person name="Mavromatis K."/>
            <person name="Lykidis A."/>
            <person name="Kim E."/>
            <person name="Thompson L.S."/>
            <person name="Nolan M."/>
            <person name="Land M."/>
            <person name="Copeland A."/>
            <person name="Lapidus A."/>
            <person name="Lucas S."/>
            <person name="Detter C."/>
            <person name="Zhulin I.B."/>
            <person name="Olsen G.J."/>
            <person name="Whitman W."/>
            <person name="Mukhopadhyay B."/>
            <person name="Bristow J."/>
            <person name="Kyrpides N."/>
        </authorList>
    </citation>
    <scope>NUCLEOTIDE SEQUENCE [LARGE SCALE GENOMIC DNA]</scope>
    <source>
        <strain evidence="4">DSM 2475 / Hrk 5</strain>
    </source>
</reference>
<dbReference type="AlphaFoldDB" id="A1RZW7"/>
<dbReference type="InterPro" id="IPR002933">
    <property type="entry name" value="Peptidase_M20"/>
</dbReference>
<dbReference type="STRING" id="368408.Tpen_1350"/>
<dbReference type="Gene3D" id="3.30.70.360">
    <property type="match status" value="1"/>
</dbReference>
<evidence type="ECO:0000259" key="2">
    <source>
        <dbReference type="Pfam" id="PF07687"/>
    </source>
</evidence>
<feature type="region of interest" description="Disordered" evidence="1">
    <location>
        <begin position="452"/>
        <end position="473"/>
    </location>
</feature>
<feature type="domain" description="Peptidase M20 dimerisation" evidence="2">
    <location>
        <begin position="185"/>
        <end position="275"/>
    </location>
</feature>
<gene>
    <name evidence="3" type="ordered locus">Tpen_1350</name>
</gene>
<dbReference type="SUPFAM" id="SSF53187">
    <property type="entry name" value="Zn-dependent exopeptidases"/>
    <property type="match status" value="1"/>
</dbReference>
<dbReference type="InterPro" id="IPR011650">
    <property type="entry name" value="Peptidase_M20_dimer"/>
</dbReference>
<dbReference type="PIRSF" id="PIRSF037227">
    <property type="entry name" value="Aminobenzoyl-glu_utiliz_pB"/>
    <property type="match status" value="1"/>
</dbReference>
<dbReference type="FunFam" id="3.30.70.360:FF:000004">
    <property type="entry name" value="Peptidase M20 domain-containing protein 2"/>
    <property type="match status" value="1"/>
</dbReference>
<dbReference type="InterPro" id="IPR017145">
    <property type="entry name" value="Aminobenzoyl-glu_utiliz_pB"/>
</dbReference>
<dbReference type="GeneID" id="4600874"/>
<keyword evidence="4" id="KW-1185">Reference proteome</keyword>
<dbReference type="OrthoDB" id="56239at2157"/>
<organism evidence="3 4">
    <name type="scientific">Thermofilum pendens (strain DSM 2475 / Hrk 5)</name>
    <dbReference type="NCBI Taxonomy" id="368408"/>
    <lineage>
        <taxon>Archaea</taxon>
        <taxon>Thermoproteota</taxon>
        <taxon>Thermoprotei</taxon>
        <taxon>Thermofilales</taxon>
        <taxon>Thermofilaceae</taxon>
        <taxon>Thermofilum</taxon>
    </lineage>
</organism>
<dbReference type="HOGENOM" id="CLU_031812_0_1_2"/>
<dbReference type="InterPro" id="IPR052030">
    <property type="entry name" value="Peptidase_M20/M20A_hydrolases"/>
</dbReference>
<dbReference type="Pfam" id="PF07687">
    <property type="entry name" value="M20_dimer"/>
    <property type="match status" value="1"/>
</dbReference>
<dbReference type="Pfam" id="PF01546">
    <property type="entry name" value="Peptidase_M20"/>
    <property type="match status" value="1"/>
</dbReference>
<sequence>MVKEYALEWIDGYRERLVKVSDAIWEYAELGLREFKSSRLLAGELERHGFRVEMGVAGMPTAFVATWGSGRPVIGILGEYDALPGLSQKVVPWREPLVPGAPGHGCGHNIHGASGMAAALAVKAAMEREGLGGTVKFFGCPAEENFSGKVFMVRDGVFEGVDAVLSHHPGDMNAATLKSSLAVNSARFHFYGRASHAGASPEEGRSALDAVQLMNIGVEFMREHLPQDARVHYVVERGGGQPNVVPEYARAWYYVRAPEREEVERIYSWVVDIARGAALMTQTRVEVEFLEGVYNLLPNRVLAELVVGNMREVGLPEYSEEDLRFAEEIAKTIPREVKVGQLRKSGRPGWERLVDKLIDDEVPDPWGEGTVMHGSTDVADVSWQAPTLEFSTAAWVLGTPAHSWQAVAQSAAGIGHKALIFASKVLAASALDLLTKPEILEKAKEEHKRRLAGRVYRSPLPPGHKPPLDAWEK</sequence>
<dbReference type="GO" id="GO:0046657">
    <property type="term" value="P:folic acid catabolic process"/>
    <property type="evidence" value="ECO:0007669"/>
    <property type="project" value="TreeGrafter"/>
</dbReference>
<protein>
    <submittedName>
        <fullName evidence="3">Amidohydrolase</fullName>
    </submittedName>
</protein>
<name>A1RZW7_THEPD</name>
<dbReference type="eggNOG" id="arCOG01108">
    <property type="taxonomic scope" value="Archaea"/>
</dbReference>
<accession>A1RZW7</accession>
<dbReference type="InterPro" id="IPR017439">
    <property type="entry name" value="Amidohydrolase"/>
</dbReference>
<evidence type="ECO:0000256" key="1">
    <source>
        <dbReference type="SAM" id="MobiDB-lite"/>
    </source>
</evidence>
<dbReference type="CDD" id="cd05673">
    <property type="entry name" value="M20_Acy1L2_AbgB"/>
    <property type="match status" value="1"/>
</dbReference>
<dbReference type="KEGG" id="tpe:Tpen_1350"/>
<dbReference type="Proteomes" id="UP000000641">
    <property type="component" value="Chromosome"/>
</dbReference>
<dbReference type="Gene3D" id="3.40.630.10">
    <property type="entry name" value="Zn peptidases"/>
    <property type="match status" value="2"/>
</dbReference>
<dbReference type="PANTHER" id="PTHR30575:SF0">
    <property type="entry name" value="XAA-ARG DIPEPTIDASE"/>
    <property type="match status" value="1"/>
</dbReference>
<dbReference type="RefSeq" id="WP_011753012.1">
    <property type="nucleotide sequence ID" value="NC_008698.1"/>
</dbReference>
<dbReference type="EnsemblBacteria" id="ABL78747">
    <property type="protein sequence ID" value="ABL78747"/>
    <property type="gene ID" value="Tpen_1350"/>
</dbReference>
<dbReference type="PANTHER" id="PTHR30575">
    <property type="entry name" value="PEPTIDASE M20"/>
    <property type="match status" value="1"/>
</dbReference>
<evidence type="ECO:0000313" key="3">
    <source>
        <dbReference type="EMBL" id="ABL78747.1"/>
    </source>
</evidence>
<dbReference type="SUPFAM" id="SSF55031">
    <property type="entry name" value="Bacterial exopeptidase dimerisation domain"/>
    <property type="match status" value="1"/>
</dbReference>